<sequence>MAHRSRLTGFIIDCETGDLDVAADFWSGVLGLAGVGDWKDKTIKLAQKYGCTAW</sequence>
<accession>A0ABY3XF20</accession>
<evidence type="ECO:0008006" key="3">
    <source>
        <dbReference type="Google" id="ProtNLM"/>
    </source>
</evidence>
<keyword evidence="2" id="KW-1185">Reference proteome</keyword>
<dbReference type="InterPro" id="IPR029068">
    <property type="entry name" value="Glyas_Bleomycin-R_OHBP_Dase"/>
</dbReference>
<organism evidence="1 2">
    <name type="scientific">Lysobacter gummosus</name>
    <dbReference type="NCBI Taxonomy" id="262324"/>
    <lineage>
        <taxon>Bacteria</taxon>
        <taxon>Pseudomonadati</taxon>
        <taxon>Pseudomonadota</taxon>
        <taxon>Gammaproteobacteria</taxon>
        <taxon>Lysobacterales</taxon>
        <taxon>Lysobacteraceae</taxon>
        <taxon>Lysobacter</taxon>
    </lineage>
</organism>
<name>A0ABY3XF20_9GAMM</name>
<protein>
    <recommendedName>
        <fullName evidence="3">Glyoxalase-like domain protein</fullName>
    </recommendedName>
</protein>
<gene>
    <name evidence="1" type="ORF">MOV92_02870</name>
</gene>
<evidence type="ECO:0000313" key="1">
    <source>
        <dbReference type="EMBL" id="UNP30239.1"/>
    </source>
</evidence>
<evidence type="ECO:0000313" key="2">
    <source>
        <dbReference type="Proteomes" id="UP000829194"/>
    </source>
</evidence>
<dbReference type="Proteomes" id="UP000829194">
    <property type="component" value="Chromosome"/>
</dbReference>
<dbReference type="Gene3D" id="3.10.180.10">
    <property type="entry name" value="2,3-Dihydroxybiphenyl 1,2-Dioxygenase, domain 1"/>
    <property type="match status" value="1"/>
</dbReference>
<proteinExistence type="predicted"/>
<dbReference type="RefSeq" id="WP_187313126.1">
    <property type="nucleotide sequence ID" value="NZ_CP011131.1"/>
</dbReference>
<dbReference type="EMBL" id="CP093547">
    <property type="protein sequence ID" value="UNP30239.1"/>
    <property type="molecule type" value="Genomic_DNA"/>
</dbReference>
<reference evidence="1 2" key="1">
    <citation type="submission" date="2022-03" db="EMBL/GenBank/DDBJ databases">
        <title>Complete genome sequence of Lysobacter capsici VKM B-2533 and Lysobacter gummosus 10.1.1, promising sources of lytic agents.</title>
        <authorList>
            <person name="Tarlachkov S.V."/>
            <person name="Kudryakova I.V."/>
            <person name="Afoshin A.S."/>
            <person name="Leontyevskaya E.A."/>
            <person name="Leontyevskaya N.V."/>
        </authorList>
    </citation>
    <scope>NUCLEOTIDE SEQUENCE [LARGE SCALE GENOMIC DNA]</scope>
    <source>
        <strain evidence="1 2">10.1.1</strain>
    </source>
</reference>